<keyword evidence="3 4" id="KW-0732">Signal</keyword>
<dbReference type="AlphaFoldDB" id="A0A1G8H3B8"/>
<dbReference type="EMBL" id="FNDG01000010">
    <property type="protein sequence ID" value="SDI01172.1"/>
    <property type="molecule type" value="Genomic_DNA"/>
</dbReference>
<evidence type="ECO:0000256" key="2">
    <source>
        <dbReference type="ARBA" id="ARBA00022448"/>
    </source>
</evidence>
<evidence type="ECO:0000256" key="4">
    <source>
        <dbReference type="SAM" id="SignalP"/>
    </source>
</evidence>
<evidence type="ECO:0000313" key="6">
    <source>
        <dbReference type="Proteomes" id="UP000198606"/>
    </source>
</evidence>
<name>A0A1G8H3B8_9GAMM</name>
<dbReference type="InterPro" id="IPR005318">
    <property type="entry name" value="OM_porin_bac"/>
</dbReference>
<dbReference type="Proteomes" id="UP000198606">
    <property type="component" value="Unassembled WGS sequence"/>
</dbReference>
<dbReference type="Pfam" id="PF03573">
    <property type="entry name" value="OprD"/>
    <property type="match status" value="1"/>
</dbReference>
<dbReference type="PANTHER" id="PTHR34596:SF2">
    <property type="entry name" value="CHITOPORIN"/>
    <property type="match status" value="1"/>
</dbReference>
<gene>
    <name evidence="5" type="ORF">SAMN05216588_11041</name>
</gene>
<proteinExistence type="inferred from homology"/>
<dbReference type="GO" id="GO:0016020">
    <property type="term" value="C:membrane"/>
    <property type="evidence" value="ECO:0007669"/>
    <property type="project" value="InterPro"/>
</dbReference>
<evidence type="ECO:0000256" key="3">
    <source>
        <dbReference type="ARBA" id="ARBA00022729"/>
    </source>
</evidence>
<dbReference type="InterPro" id="IPR023614">
    <property type="entry name" value="Porin_dom_sf"/>
</dbReference>
<evidence type="ECO:0000313" key="5">
    <source>
        <dbReference type="EMBL" id="SDI01172.1"/>
    </source>
</evidence>
<dbReference type="PANTHER" id="PTHR34596">
    <property type="entry name" value="CHITOPORIN"/>
    <property type="match status" value="1"/>
</dbReference>
<protein>
    <submittedName>
        <fullName evidence="5">Outer membrane porin, OprD family</fullName>
    </submittedName>
</protein>
<accession>A0A1G8H3B8</accession>
<keyword evidence="2" id="KW-0813">Transport</keyword>
<evidence type="ECO:0000256" key="1">
    <source>
        <dbReference type="ARBA" id="ARBA00009075"/>
    </source>
</evidence>
<dbReference type="Gene3D" id="2.40.160.10">
    <property type="entry name" value="Porin"/>
    <property type="match status" value="1"/>
</dbReference>
<feature type="signal peptide" evidence="4">
    <location>
        <begin position="1"/>
        <end position="24"/>
    </location>
</feature>
<sequence>MNNIRIQASLMSALGLCLGSYASAAFLEDSKASLEARNVYLNRDFRQSGAPQAKTEEWAQGFTARVASGFTEGTLGVGLDAMAQLGVKLDSSADRRGSGLLPFDPASGEPVDDYSELGLTAKLRAFDNVVRLGTLQPLLPVVTYNDTRLLSSSFQGGLLTSTAIDGLTFNGGRLTRANLRDSSSRDDIGYAGASSDAFDFAGASYAFTPQLTASYYYGRLEDIYRQQFFGLVHDQTLGGGFALRSDIRYFDSRGHGQERAGGIDNRNFNGMLSISHGGHRVGAGWQRMSGDSAFPFLNGGDPYSVNLVTFNTFTRAGTDAWQLRYDYDFAALGIPGLSFMTRYVDGRNATTASGDDGEEWERDTDLAYVVQSGRLKGMSLRWRNVTFRSGGGLSTDLDENRLILGYTLALW</sequence>
<comment type="similarity">
    <text evidence="1">Belongs to the outer membrane porin (Opr) (TC 1.B.25) family.</text>
</comment>
<dbReference type="RefSeq" id="WP_084306618.1">
    <property type="nucleotide sequence ID" value="NZ_FNDG01000010.1"/>
</dbReference>
<dbReference type="STRING" id="29435.SAMN05216588_11041"/>
<dbReference type="GO" id="GO:0015288">
    <property type="term" value="F:porin activity"/>
    <property type="evidence" value="ECO:0007669"/>
    <property type="project" value="TreeGrafter"/>
</dbReference>
<reference evidence="5 6" key="1">
    <citation type="submission" date="2016-10" db="EMBL/GenBank/DDBJ databases">
        <authorList>
            <person name="de Groot N.N."/>
        </authorList>
    </citation>
    <scope>NUCLEOTIDE SEQUENCE [LARGE SCALE GENOMIC DNA]</scope>
    <source>
        <strain evidence="5 6">LMG 18387</strain>
    </source>
</reference>
<feature type="chain" id="PRO_5011643872" evidence="4">
    <location>
        <begin position="25"/>
        <end position="411"/>
    </location>
</feature>
<organism evidence="5 6">
    <name type="scientific">Phytopseudomonas flavescens</name>
    <dbReference type="NCBI Taxonomy" id="29435"/>
    <lineage>
        <taxon>Bacteria</taxon>
        <taxon>Pseudomonadati</taxon>
        <taxon>Pseudomonadota</taxon>
        <taxon>Gammaproteobacteria</taxon>
        <taxon>Pseudomonadales</taxon>
        <taxon>Pseudomonadaceae</taxon>
        <taxon>Phytopseudomonas</taxon>
    </lineage>
</organism>